<comment type="caution">
    <text evidence="3">The sequence shown here is derived from an EMBL/GenBank/DDBJ whole genome shotgun (WGS) entry which is preliminary data.</text>
</comment>
<feature type="compositionally biased region" description="Basic and acidic residues" evidence="1">
    <location>
        <begin position="53"/>
        <end position="62"/>
    </location>
</feature>
<accession>A0A7X4HGR0</accession>
<evidence type="ECO:0000256" key="1">
    <source>
        <dbReference type="SAM" id="MobiDB-lite"/>
    </source>
</evidence>
<evidence type="ECO:0000313" key="4">
    <source>
        <dbReference type="Proteomes" id="UP000450676"/>
    </source>
</evidence>
<dbReference type="Proteomes" id="UP000450676">
    <property type="component" value="Unassembled WGS sequence"/>
</dbReference>
<proteinExistence type="predicted"/>
<evidence type="ECO:0008006" key="5">
    <source>
        <dbReference type="Google" id="ProtNLM"/>
    </source>
</evidence>
<evidence type="ECO:0000256" key="2">
    <source>
        <dbReference type="SAM" id="SignalP"/>
    </source>
</evidence>
<keyword evidence="2" id="KW-0732">Signal</keyword>
<dbReference type="NCBIfam" id="NF045614">
    <property type="entry name" value="efflu_CzcI_Cupr"/>
    <property type="match status" value="1"/>
</dbReference>
<dbReference type="RefSeq" id="WP_161075156.1">
    <property type="nucleotide sequence ID" value="NZ_CP086370.1"/>
</dbReference>
<keyword evidence="4" id="KW-1185">Reference proteome</keyword>
<dbReference type="Pfam" id="PF11162">
    <property type="entry name" value="DUF2946"/>
    <property type="match status" value="1"/>
</dbReference>
<sequence>MRKLFLILLLAILPLQYAWSAAAAYCGHEQEQGQQKRSHFGHHSHQHNAQAEPQHDGDDGNDGKLPGKAKVHADCAVCHHAVQASLMSGTAPPPDTAGAAYPPSSVPHFTSHISEGPKKPDWRRAA</sequence>
<dbReference type="InterPro" id="IPR055013">
    <property type="entry name" value="CzcI"/>
</dbReference>
<dbReference type="InterPro" id="IPR021333">
    <property type="entry name" value="DUF2946"/>
</dbReference>
<name>A0A7X4HGR0_9BURK</name>
<evidence type="ECO:0000313" key="3">
    <source>
        <dbReference type="EMBL" id="MYN10875.1"/>
    </source>
</evidence>
<feature type="region of interest" description="Disordered" evidence="1">
    <location>
        <begin position="86"/>
        <end position="126"/>
    </location>
</feature>
<feature type="compositionally biased region" description="Basic residues" evidence="1">
    <location>
        <begin position="36"/>
        <end position="46"/>
    </location>
</feature>
<dbReference type="EMBL" id="WWCU01000047">
    <property type="protein sequence ID" value="MYN10875.1"/>
    <property type="molecule type" value="Genomic_DNA"/>
</dbReference>
<gene>
    <name evidence="3" type="ORF">GTP77_26490</name>
</gene>
<feature type="region of interest" description="Disordered" evidence="1">
    <location>
        <begin position="29"/>
        <end position="68"/>
    </location>
</feature>
<feature type="chain" id="PRO_5031479863" description="Cobalt-zinc-cadmium resistance protein" evidence="2">
    <location>
        <begin position="24"/>
        <end position="126"/>
    </location>
</feature>
<reference evidence="3 4" key="1">
    <citation type="submission" date="2019-12" db="EMBL/GenBank/DDBJ databases">
        <title>Novel species isolated from a subtropical stream in China.</title>
        <authorList>
            <person name="Lu H."/>
        </authorList>
    </citation>
    <scope>NUCLEOTIDE SEQUENCE [LARGE SCALE GENOMIC DNA]</scope>
    <source>
        <strain evidence="3 4">FT127W</strain>
    </source>
</reference>
<dbReference type="GO" id="GO:0046686">
    <property type="term" value="P:response to cadmium ion"/>
    <property type="evidence" value="ECO:0007669"/>
    <property type="project" value="InterPro"/>
</dbReference>
<protein>
    <recommendedName>
        <fullName evidence="5">Cobalt-zinc-cadmium resistance protein</fullName>
    </recommendedName>
</protein>
<dbReference type="AlphaFoldDB" id="A0A7X4HGR0"/>
<feature type="compositionally biased region" description="Basic and acidic residues" evidence="1">
    <location>
        <begin position="115"/>
        <end position="126"/>
    </location>
</feature>
<feature type="signal peptide" evidence="2">
    <location>
        <begin position="1"/>
        <end position="23"/>
    </location>
</feature>
<organism evidence="3 4">
    <name type="scientific">Pseudoduganella aquatica</name>
    <dbReference type="NCBI Taxonomy" id="2660641"/>
    <lineage>
        <taxon>Bacteria</taxon>
        <taxon>Pseudomonadati</taxon>
        <taxon>Pseudomonadota</taxon>
        <taxon>Betaproteobacteria</taxon>
        <taxon>Burkholderiales</taxon>
        <taxon>Oxalobacteraceae</taxon>
        <taxon>Telluria group</taxon>
        <taxon>Pseudoduganella</taxon>
    </lineage>
</organism>